<dbReference type="InterPro" id="IPR008733">
    <property type="entry name" value="PEX11"/>
</dbReference>
<dbReference type="STRING" id="447093.C0NF57"/>
<dbReference type="GO" id="GO:0016559">
    <property type="term" value="P:peroxisome fission"/>
    <property type="evidence" value="ECO:0007669"/>
    <property type="project" value="InterPro"/>
</dbReference>
<feature type="region of interest" description="Disordered" evidence="5">
    <location>
        <begin position="259"/>
        <end position="294"/>
    </location>
</feature>
<evidence type="ECO:0000256" key="1">
    <source>
        <dbReference type="ARBA" id="ARBA00022593"/>
    </source>
</evidence>
<dbReference type="GeneID" id="69034540"/>
<dbReference type="PANTHER" id="PTHR12652">
    <property type="entry name" value="PEROXISOMAL BIOGENESIS FACTOR 11"/>
    <property type="match status" value="1"/>
</dbReference>
<gene>
    <name evidence="6" type="ORF">HCBG_01523</name>
</gene>
<keyword evidence="2" id="KW-0472">Membrane</keyword>
<dbReference type="HOGENOM" id="CLU_052213_1_0_1"/>
<evidence type="ECO:0000256" key="2">
    <source>
        <dbReference type="ARBA" id="ARBA00023136"/>
    </source>
</evidence>
<sequence>MAELSETTARPEETAAPPAKQAPPEKTESESKNNTGSSANSPLPKMRWQCLAPKRALGKSDVMIRRLDRLISTASGQERLLALIQYNSEILYYLLRSPPLRSIITRLRSILLRSSSPSSPSSPPPPRPPPPRPPPPQPKQPRLLALSSLISETRTTIRLLGLLSLWSWGSETLTAPPADPVLCTIAYAQIGANVVYQVLENVAHLAAKGVVSRRAVERWGSVGRWYAWSTRAWLGHVLLEFVRVWREYVLAGREGRGEMGMGMGTGTGTGTGMGEREGEGGGDGGSELDLELERQRERQRERERRWKKSLVNSLAWLPLCVHWSFEDGVGVPDRMVGALSMAASVWGVYDMWNATAGMV</sequence>
<dbReference type="Pfam" id="PF05648">
    <property type="entry name" value="PEX11"/>
    <property type="match status" value="1"/>
</dbReference>
<reference evidence="6" key="1">
    <citation type="submission" date="2009-02" db="EMBL/GenBank/DDBJ databases">
        <title>The Genome Sequence of Ajellomyces capsulatus strain G186AR.</title>
        <authorList>
            <consortium name="The Broad Institute Genome Sequencing Platform"/>
            <person name="Champion M."/>
            <person name="Cuomo C."/>
            <person name="Ma L.-J."/>
            <person name="Henn M.R."/>
            <person name="Sil A."/>
            <person name="Goldman B."/>
            <person name="Young S.K."/>
            <person name="Kodira C.D."/>
            <person name="Zeng Q."/>
            <person name="Koehrsen M."/>
            <person name="Alvarado L."/>
            <person name="Berlin A."/>
            <person name="Borenstein D."/>
            <person name="Chen Z."/>
            <person name="Engels R."/>
            <person name="Freedman E."/>
            <person name="Gellesch M."/>
            <person name="Goldberg J."/>
            <person name="Griggs A."/>
            <person name="Gujja S."/>
            <person name="Heiman D."/>
            <person name="Hepburn T."/>
            <person name="Howarth C."/>
            <person name="Jen D."/>
            <person name="Larson L."/>
            <person name="Lewis B."/>
            <person name="Mehta T."/>
            <person name="Park D."/>
            <person name="Pearson M."/>
            <person name="Roberts A."/>
            <person name="Saif S."/>
            <person name="Shea T."/>
            <person name="Shenoy N."/>
            <person name="Sisk P."/>
            <person name="Stolte C."/>
            <person name="Sykes S."/>
            <person name="Walk T."/>
            <person name="White J."/>
            <person name="Yandava C."/>
            <person name="Klein B."/>
            <person name="McEwen J.G."/>
            <person name="Puccia R."/>
            <person name="Goldman G.H."/>
            <person name="Felipe M.S."/>
            <person name="Nino-Vega G."/>
            <person name="San-Blas G."/>
            <person name="Taylor J."/>
            <person name="Mendoza L."/>
            <person name="Galagan J."/>
            <person name="Nusbaum C."/>
            <person name="Birren B."/>
        </authorList>
    </citation>
    <scope>NUCLEOTIDE SEQUENCE</scope>
    <source>
        <strain evidence="6">G186AR</strain>
    </source>
</reference>
<comment type="subcellular location">
    <subcellularLocation>
        <location evidence="4">Peroxisome membrane</location>
    </subcellularLocation>
</comment>
<keyword evidence="1" id="KW-0962">Peroxisome biogenesis</keyword>
<proteinExistence type="predicted"/>
<name>C0NF57_AJECG</name>
<keyword evidence="7" id="KW-1185">Reference proteome</keyword>
<dbReference type="PANTHER" id="PTHR12652:SF25">
    <property type="entry name" value="MICROBODY (PEROXISOME) PROLIFERATION PROTEIN PEROXIN 11C (EUROFUNG)"/>
    <property type="match status" value="1"/>
</dbReference>
<feature type="compositionally biased region" description="Polar residues" evidence="5">
    <location>
        <begin position="32"/>
        <end position="41"/>
    </location>
</feature>
<organism evidence="6 7">
    <name type="scientific">Ajellomyces capsulatus (strain G186AR / H82 / ATCC MYA-2454 / RMSCC 2432)</name>
    <name type="common">Darling's disease fungus</name>
    <name type="synonym">Histoplasma capsulatum</name>
    <dbReference type="NCBI Taxonomy" id="447093"/>
    <lineage>
        <taxon>Eukaryota</taxon>
        <taxon>Fungi</taxon>
        <taxon>Dikarya</taxon>
        <taxon>Ascomycota</taxon>
        <taxon>Pezizomycotina</taxon>
        <taxon>Eurotiomycetes</taxon>
        <taxon>Eurotiomycetidae</taxon>
        <taxon>Onygenales</taxon>
        <taxon>Ajellomycetaceae</taxon>
        <taxon>Histoplasma</taxon>
    </lineage>
</organism>
<dbReference type="AlphaFoldDB" id="C0NF57"/>
<feature type="region of interest" description="Disordered" evidence="5">
    <location>
        <begin position="1"/>
        <end position="46"/>
    </location>
</feature>
<feature type="compositionally biased region" description="Gly residues" evidence="5">
    <location>
        <begin position="259"/>
        <end position="273"/>
    </location>
</feature>
<feature type="region of interest" description="Disordered" evidence="5">
    <location>
        <begin position="114"/>
        <end position="140"/>
    </location>
</feature>
<evidence type="ECO:0000256" key="5">
    <source>
        <dbReference type="SAM" id="MobiDB-lite"/>
    </source>
</evidence>
<evidence type="ECO:0000256" key="3">
    <source>
        <dbReference type="ARBA" id="ARBA00023140"/>
    </source>
</evidence>
<dbReference type="InParanoid" id="C0NF57"/>
<accession>C0NF57</accession>
<evidence type="ECO:0000313" key="7">
    <source>
        <dbReference type="Proteomes" id="UP000001631"/>
    </source>
</evidence>
<evidence type="ECO:0000313" key="6">
    <source>
        <dbReference type="EMBL" id="EEH09878.1"/>
    </source>
</evidence>
<dbReference type="Proteomes" id="UP000001631">
    <property type="component" value="Unassembled WGS sequence"/>
</dbReference>
<dbReference type="GO" id="GO:0005778">
    <property type="term" value="C:peroxisomal membrane"/>
    <property type="evidence" value="ECO:0007669"/>
    <property type="project" value="UniProtKB-SubCell"/>
</dbReference>
<feature type="compositionally biased region" description="Pro residues" evidence="5">
    <location>
        <begin position="120"/>
        <end position="139"/>
    </location>
</feature>
<dbReference type="RefSeq" id="XP_045290359.1">
    <property type="nucleotide sequence ID" value="XM_045428573.1"/>
</dbReference>
<dbReference type="EMBL" id="GG663364">
    <property type="protein sequence ID" value="EEH09878.1"/>
    <property type="molecule type" value="Genomic_DNA"/>
</dbReference>
<protein>
    <submittedName>
        <fullName evidence="6">Peroxin 11C</fullName>
    </submittedName>
</protein>
<keyword evidence="3" id="KW-0576">Peroxisome</keyword>
<evidence type="ECO:0000256" key="4">
    <source>
        <dbReference type="ARBA" id="ARBA00046271"/>
    </source>
</evidence>